<dbReference type="Pfam" id="PF03781">
    <property type="entry name" value="FGE-sulfatase"/>
    <property type="match status" value="1"/>
</dbReference>
<sequence length="385" mass="42391">MKILFRLLGFALVYLSAVYIVSCGQREDEEEIKAVGLVSAEPADGSTIDVNGIITVIFDDIPGNVSVNVGIVKRAGTTITIAGPFSPGTLTLTITWEDGAHTLAYTVETPKQGTTEPILDVEQEPILESDPIIPDGMVLIPEGEFKMGSNDGGADNDEQPVHTVHLDAFYIDANEVTNGEFKDFVLANPGWQKDRIDARFHDGSYLKDWNGNNYPLGEGDHPVRYVSWYTAMAYAVWVDKRLPTEAEWEKAARGGLDKKQYPWGNGINFNRANYGKHIGETTPVGDYPPNDYGVYDIAGNVWEWCLDGYEVDFYANSPRRNPTAGANHVEEIVNDFENIVDFRVLRGGGWNSEPEWLRAANRHGTSPAYAGIGALGFRCAKPVSP</sequence>
<keyword evidence="5" id="KW-1185">Reference proteome</keyword>
<dbReference type="SUPFAM" id="SSF56436">
    <property type="entry name" value="C-type lectin-like"/>
    <property type="match status" value="1"/>
</dbReference>
<accession>A0AA35W6A3</accession>
<protein>
    <submittedName>
        <fullName evidence="4">Serine/threonine-protein kinase pkn1</fullName>
    </submittedName>
</protein>
<dbReference type="PANTHER" id="PTHR23150:SF19">
    <property type="entry name" value="FORMYLGLYCINE-GENERATING ENZYME"/>
    <property type="match status" value="1"/>
</dbReference>
<reference evidence="4" key="1">
    <citation type="submission" date="2023-03" db="EMBL/GenBank/DDBJ databases">
        <authorList>
            <person name="Steffen K."/>
            <person name="Cardenas P."/>
        </authorList>
    </citation>
    <scope>NUCLEOTIDE SEQUENCE</scope>
</reference>
<dbReference type="AlphaFoldDB" id="A0AA35W6A3"/>
<dbReference type="GO" id="GO:0120147">
    <property type="term" value="F:formylglycine-generating oxidase activity"/>
    <property type="evidence" value="ECO:0007669"/>
    <property type="project" value="TreeGrafter"/>
</dbReference>
<evidence type="ECO:0000256" key="1">
    <source>
        <dbReference type="ARBA" id="ARBA00005310"/>
    </source>
</evidence>
<gene>
    <name evidence="4" type="ORF">GBAR_LOCUS6499</name>
</gene>
<feature type="signal peptide" evidence="2">
    <location>
        <begin position="1"/>
        <end position="23"/>
    </location>
</feature>
<feature type="chain" id="PRO_5041222007" evidence="2">
    <location>
        <begin position="24"/>
        <end position="385"/>
    </location>
</feature>
<name>A0AA35W6A3_GEOBA</name>
<evidence type="ECO:0000313" key="5">
    <source>
        <dbReference type="Proteomes" id="UP001174909"/>
    </source>
</evidence>
<keyword evidence="4" id="KW-0808">Transferase</keyword>
<dbReference type="GO" id="GO:0016301">
    <property type="term" value="F:kinase activity"/>
    <property type="evidence" value="ECO:0007669"/>
    <property type="project" value="UniProtKB-KW"/>
</dbReference>
<dbReference type="EMBL" id="CASHTH010000987">
    <property type="protein sequence ID" value="CAI8009728.1"/>
    <property type="molecule type" value="Genomic_DNA"/>
</dbReference>
<keyword evidence="2" id="KW-0732">Signal</keyword>
<dbReference type="InterPro" id="IPR042095">
    <property type="entry name" value="SUMF_sf"/>
</dbReference>
<dbReference type="Proteomes" id="UP001174909">
    <property type="component" value="Unassembled WGS sequence"/>
</dbReference>
<organism evidence="4 5">
    <name type="scientific">Geodia barretti</name>
    <name type="common">Barrett's horny sponge</name>
    <dbReference type="NCBI Taxonomy" id="519541"/>
    <lineage>
        <taxon>Eukaryota</taxon>
        <taxon>Metazoa</taxon>
        <taxon>Porifera</taxon>
        <taxon>Demospongiae</taxon>
        <taxon>Heteroscleromorpha</taxon>
        <taxon>Tetractinellida</taxon>
        <taxon>Astrophorina</taxon>
        <taxon>Geodiidae</taxon>
        <taxon>Geodia</taxon>
    </lineage>
</organism>
<dbReference type="Gene3D" id="3.90.1580.10">
    <property type="entry name" value="paralog of FGE (formylglycine-generating enzyme)"/>
    <property type="match status" value="1"/>
</dbReference>
<feature type="domain" description="Sulfatase-modifying factor enzyme-like" evidence="3">
    <location>
        <begin position="135"/>
        <end position="381"/>
    </location>
</feature>
<dbReference type="InterPro" id="IPR005532">
    <property type="entry name" value="SUMF_dom"/>
</dbReference>
<evidence type="ECO:0000256" key="2">
    <source>
        <dbReference type="SAM" id="SignalP"/>
    </source>
</evidence>
<dbReference type="PANTHER" id="PTHR23150">
    <property type="entry name" value="SULFATASE MODIFYING FACTOR 1, 2"/>
    <property type="match status" value="1"/>
</dbReference>
<dbReference type="InterPro" id="IPR051043">
    <property type="entry name" value="Sulfatase_Mod_Factor_Kinase"/>
</dbReference>
<evidence type="ECO:0000313" key="4">
    <source>
        <dbReference type="EMBL" id="CAI8009728.1"/>
    </source>
</evidence>
<proteinExistence type="inferred from homology"/>
<comment type="caution">
    <text evidence="4">The sequence shown here is derived from an EMBL/GenBank/DDBJ whole genome shotgun (WGS) entry which is preliminary data.</text>
</comment>
<comment type="similarity">
    <text evidence="1">Belongs to the sulfatase-modifying factor family.</text>
</comment>
<dbReference type="InterPro" id="IPR016187">
    <property type="entry name" value="CTDL_fold"/>
</dbReference>
<keyword evidence="4" id="KW-0418">Kinase</keyword>
<evidence type="ECO:0000259" key="3">
    <source>
        <dbReference type="Pfam" id="PF03781"/>
    </source>
</evidence>